<protein>
    <recommendedName>
        <fullName evidence="2">Glucosamine inositolphosphorylceramide transferase 1 N-terminal domain-containing protein</fullName>
    </recommendedName>
</protein>
<keyword evidence="4" id="KW-1185">Reference proteome</keyword>
<evidence type="ECO:0000313" key="3">
    <source>
        <dbReference type="EMBL" id="MDT0643029.1"/>
    </source>
</evidence>
<comment type="caution">
    <text evidence="3">The sequence shown here is derived from an EMBL/GenBank/DDBJ whole genome shotgun (WGS) entry which is preliminary data.</text>
</comment>
<name>A0ABU3C9M0_9FLAO</name>
<keyword evidence="1" id="KW-0812">Transmembrane</keyword>
<dbReference type="RefSeq" id="WP_311534650.1">
    <property type="nucleotide sequence ID" value="NZ_JAVRHQ010000009.1"/>
</dbReference>
<dbReference type="EMBL" id="JAVRHQ010000009">
    <property type="protein sequence ID" value="MDT0643029.1"/>
    <property type="molecule type" value="Genomic_DNA"/>
</dbReference>
<dbReference type="InterPro" id="IPR023296">
    <property type="entry name" value="Glyco_hydro_beta-prop_sf"/>
</dbReference>
<dbReference type="Pfam" id="PF24793">
    <property type="entry name" value="GINT1_N"/>
    <property type="match status" value="1"/>
</dbReference>
<sequence>MKKWKFIGIIAFIVLVISLLIMNYRYPFVTEKVGKWSVGYGFSEDPITKTDISEDHLISYEKVDSLLQNEGNYIADPFFIKEKDSFYLFTELKGQKNADIALFTSANGLNYEYKGVVLNEDFHLSYPQVFKYRDEFYMLPETNQSGNVLLYKAEDFPYQWRIVDTLIENVNFKDPSLLLSPDLNLIVTVDDHMNQLMFTADSLEGQWREVRKYTSKKGNETRPGGRFFNYKGEWFLPIQDRRFGYGSGISIYRLKNSEENIELVPFKNRYLKEMKNIKWFNRGMHQLDIQKIGDAFYSVYDGDRNINREKAFQIKRTLKYNWYDFSKLWR</sequence>
<feature type="transmembrane region" description="Helical" evidence="1">
    <location>
        <begin position="6"/>
        <end position="26"/>
    </location>
</feature>
<keyword evidence="1" id="KW-0472">Membrane</keyword>
<gene>
    <name evidence="3" type="ORF">RM553_09340</name>
</gene>
<proteinExistence type="predicted"/>
<dbReference type="Gene3D" id="2.115.10.20">
    <property type="entry name" value="Glycosyl hydrolase domain, family 43"/>
    <property type="match status" value="1"/>
</dbReference>
<dbReference type="Proteomes" id="UP001262889">
    <property type="component" value="Unassembled WGS sequence"/>
</dbReference>
<accession>A0ABU3C9M0</accession>
<evidence type="ECO:0000256" key="1">
    <source>
        <dbReference type="SAM" id="Phobius"/>
    </source>
</evidence>
<dbReference type="InterPro" id="IPR056442">
    <property type="entry name" value="GINT1_N"/>
</dbReference>
<dbReference type="SUPFAM" id="SSF75005">
    <property type="entry name" value="Arabinanase/levansucrase/invertase"/>
    <property type="match status" value="1"/>
</dbReference>
<evidence type="ECO:0000259" key="2">
    <source>
        <dbReference type="Pfam" id="PF24793"/>
    </source>
</evidence>
<organism evidence="3 4">
    <name type="scientific">Autumnicola tepida</name>
    <dbReference type="NCBI Taxonomy" id="3075595"/>
    <lineage>
        <taxon>Bacteria</taxon>
        <taxon>Pseudomonadati</taxon>
        <taxon>Bacteroidota</taxon>
        <taxon>Flavobacteriia</taxon>
        <taxon>Flavobacteriales</taxon>
        <taxon>Flavobacteriaceae</taxon>
        <taxon>Autumnicola</taxon>
    </lineage>
</organism>
<feature type="domain" description="Glucosamine inositolphosphorylceramide transferase 1 N-terminal" evidence="2">
    <location>
        <begin position="69"/>
        <end position="303"/>
    </location>
</feature>
<reference evidence="3 4" key="1">
    <citation type="submission" date="2023-09" db="EMBL/GenBank/DDBJ databases">
        <authorList>
            <person name="Rey-Velasco X."/>
        </authorList>
    </citation>
    <scope>NUCLEOTIDE SEQUENCE [LARGE SCALE GENOMIC DNA]</scope>
    <source>
        <strain evidence="3 4">F363</strain>
    </source>
</reference>
<evidence type="ECO:0000313" key="4">
    <source>
        <dbReference type="Proteomes" id="UP001262889"/>
    </source>
</evidence>
<keyword evidence="1" id="KW-1133">Transmembrane helix</keyword>